<keyword evidence="3" id="KW-1185">Reference proteome</keyword>
<dbReference type="AlphaFoldDB" id="A0AAN5Z3Q8"/>
<dbReference type="Proteomes" id="UP000537989">
    <property type="component" value="Unassembled WGS sequence"/>
</dbReference>
<evidence type="ECO:0000313" key="2">
    <source>
        <dbReference type="EMBL" id="KAF5232043.1"/>
    </source>
</evidence>
<feature type="compositionally biased region" description="Basic and acidic residues" evidence="1">
    <location>
        <begin position="17"/>
        <end position="34"/>
    </location>
</feature>
<accession>A0AAN5Z3Q8</accession>
<feature type="non-terminal residue" evidence="2">
    <location>
        <position position="1"/>
    </location>
</feature>
<reference evidence="2 3" key="1">
    <citation type="submission" date="2020-02" db="EMBL/GenBank/DDBJ databases">
        <title>Identification and distribution of gene clusters putatively required for synthesis of sphingolipid metabolism inhibitors in phylogenetically diverse species of the filamentous fungus Fusarium.</title>
        <authorList>
            <person name="Kim H.-S."/>
            <person name="Busman M."/>
            <person name="Brown D.W."/>
            <person name="Divon H."/>
            <person name="Uhlig S."/>
            <person name="Proctor R.H."/>
        </authorList>
    </citation>
    <scope>NUCLEOTIDE SEQUENCE [LARGE SCALE GENOMIC DNA]</scope>
    <source>
        <strain evidence="2 3">NRRL 2903</strain>
    </source>
</reference>
<organism evidence="2 3">
    <name type="scientific">Fusarium austroamericanum</name>
    <dbReference type="NCBI Taxonomy" id="282268"/>
    <lineage>
        <taxon>Eukaryota</taxon>
        <taxon>Fungi</taxon>
        <taxon>Dikarya</taxon>
        <taxon>Ascomycota</taxon>
        <taxon>Pezizomycotina</taxon>
        <taxon>Sordariomycetes</taxon>
        <taxon>Hypocreomycetidae</taxon>
        <taxon>Hypocreales</taxon>
        <taxon>Nectriaceae</taxon>
        <taxon>Fusarium</taxon>
    </lineage>
</organism>
<comment type="caution">
    <text evidence="2">The sequence shown here is derived from an EMBL/GenBank/DDBJ whole genome shotgun (WGS) entry which is preliminary data.</text>
</comment>
<proteinExistence type="predicted"/>
<sequence>EHPAPPATPEHPAPPAKPEHPEAPVTPEHPETGKPEVPVVTAGAAKSFAGLAAAIAGFAFVL</sequence>
<evidence type="ECO:0000256" key="1">
    <source>
        <dbReference type="SAM" id="MobiDB-lite"/>
    </source>
</evidence>
<protein>
    <submittedName>
        <fullName evidence="2">Uncharacterized protein</fullName>
    </submittedName>
</protein>
<evidence type="ECO:0000313" key="3">
    <source>
        <dbReference type="Proteomes" id="UP000537989"/>
    </source>
</evidence>
<name>A0AAN5Z3Q8_FUSAU</name>
<feature type="compositionally biased region" description="Pro residues" evidence="1">
    <location>
        <begin position="1"/>
        <end position="16"/>
    </location>
</feature>
<gene>
    <name evidence="2" type="ORF">FAUST_8905</name>
</gene>
<feature type="region of interest" description="Disordered" evidence="1">
    <location>
        <begin position="1"/>
        <end position="38"/>
    </location>
</feature>
<dbReference type="EMBL" id="JAAMOD010000295">
    <property type="protein sequence ID" value="KAF5232043.1"/>
    <property type="molecule type" value="Genomic_DNA"/>
</dbReference>